<dbReference type="GeneID" id="94840637"/>
<keyword evidence="1" id="KW-0812">Transmembrane</keyword>
<dbReference type="AlphaFoldDB" id="A0A1J4JZ82"/>
<dbReference type="VEuPathDB" id="TrichDB:TRFO_28042"/>
<gene>
    <name evidence="2" type="ORF">TRFO_28042</name>
</gene>
<comment type="caution">
    <text evidence="2">The sequence shown here is derived from an EMBL/GenBank/DDBJ whole genome shotgun (WGS) entry which is preliminary data.</text>
</comment>
<proteinExistence type="predicted"/>
<protein>
    <recommendedName>
        <fullName evidence="4">Right handed beta helix domain-containing protein</fullName>
    </recommendedName>
</protein>
<keyword evidence="3" id="KW-1185">Reference proteome</keyword>
<name>A0A1J4JZ82_9EUKA</name>
<dbReference type="Proteomes" id="UP000179807">
    <property type="component" value="Unassembled WGS sequence"/>
</dbReference>
<dbReference type="RefSeq" id="XP_068357615.1">
    <property type="nucleotide sequence ID" value="XM_068505933.1"/>
</dbReference>
<evidence type="ECO:0000313" key="3">
    <source>
        <dbReference type="Proteomes" id="UP000179807"/>
    </source>
</evidence>
<evidence type="ECO:0000313" key="2">
    <source>
        <dbReference type="EMBL" id="OHT04479.1"/>
    </source>
</evidence>
<reference evidence="2" key="1">
    <citation type="submission" date="2016-10" db="EMBL/GenBank/DDBJ databases">
        <authorList>
            <person name="Benchimol M."/>
            <person name="Almeida L.G."/>
            <person name="Vasconcelos A.T."/>
            <person name="Perreira-Neves A."/>
            <person name="Rosa I.A."/>
            <person name="Tasca T."/>
            <person name="Bogo M.R."/>
            <person name="de Souza W."/>
        </authorList>
    </citation>
    <scope>NUCLEOTIDE SEQUENCE [LARGE SCALE GENOMIC DNA]</scope>
    <source>
        <strain evidence="2">K</strain>
    </source>
</reference>
<dbReference type="InterPro" id="IPR011050">
    <property type="entry name" value="Pectin_lyase_fold/virulence"/>
</dbReference>
<sequence>MNLTLLSLAMMTMTSKSPFIQQSLSFYSKMISFQNSISNNFLSPFYIGNSVSNKQFYNCVFQQYLSSAIRIHSTTGNLYSQIHNKEVVGSKIFLTENATEIINCVFKNIQNYDTSDRRDNFGKNGAAIFSDQDLIIFGSTFTNIRCDCATVYLSEDASIKNLSRSSFEKCIGKTTASIFQEESRSSSIDIIDCLFTRQAASLFSCFYSTSKGQLYIDRSNFSDDFAFECVGCLEASNGPFILEYSRFTNVSARVHNGCIVLREISQMYIFSTLFVNCSHGSDREETGAIFLIYSSPLGTKFTNCGFIHTNMADSYSITIVRGQETFFTDCCFTEDKKKEISPTSQMIMFENTVFNSVCTDEVESMYKKGPKNNLITHPKIISEVPHQNSQKQCTKSLKNTRLKTNIKIGAIIYFSMLAIGFILTVIVDEIVTKFGLFGKNKKMKILL</sequence>
<dbReference type="EMBL" id="MLAK01000792">
    <property type="protein sequence ID" value="OHT04479.1"/>
    <property type="molecule type" value="Genomic_DNA"/>
</dbReference>
<feature type="transmembrane region" description="Helical" evidence="1">
    <location>
        <begin position="411"/>
        <end position="436"/>
    </location>
</feature>
<keyword evidence="1" id="KW-0472">Membrane</keyword>
<evidence type="ECO:0000256" key="1">
    <source>
        <dbReference type="SAM" id="Phobius"/>
    </source>
</evidence>
<evidence type="ECO:0008006" key="4">
    <source>
        <dbReference type="Google" id="ProtNLM"/>
    </source>
</evidence>
<organism evidence="2 3">
    <name type="scientific">Tritrichomonas foetus</name>
    <dbReference type="NCBI Taxonomy" id="1144522"/>
    <lineage>
        <taxon>Eukaryota</taxon>
        <taxon>Metamonada</taxon>
        <taxon>Parabasalia</taxon>
        <taxon>Tritrichomonadida</taxon>
        <taxon>Tritrichomonadidae</taxon>
        <taxon>Tritrichomonas</taxon>
    </lineage>
</organism>
<accession>A0A1J4JZ82</accession>
<dbReference type="SUPFAM" id="SSF51126">
    <property type="entry name" value="Pectin lyase-like"/>
    <property type="match status" value="1"/>
</dbReference>
<keyword evidence="1" id="KW-1133">Transmembrane helix</keyword>